<name>A0A0A9BQ51_ARUDO</name>
<proteinExistence type="predicted"/>
<evidence type="ECO:0000313" key="1">
    <source>
        <dbReference type="EMBL" id="JAD65506.1"/>
    </source>
</evidence>
<accession>A0A0A9BQ51</accession>
<reference evidence="1" key="1">
    <citation type="submission" date="2014-09" db="EMBL/GenBank/DDBJ databases">
        <authorList>
            <person name="Magalhaes I.L.F."/>
            <person name="Oliveira U."/>
            <person name="Santos F.R."/>
            <person name="Vidigal T.H.D.A."/>
            <person name="Brescovit A.D."/>
            <person name="Santos A.J."/>
        </authorList>
    </citation>
    <scope>NUCLEOTIDE SEQUENCE</scope>
    <source>
        <tissue evidence="1">Shoot tissue taken approximately 20 cm above the soil surface</tissue>
    </source>
</reference>
<dbReference type="EMBL" id="GBRH01232389">
    <property type="protein sequence ID" value="JAD65506.1"/>
    <property type="molecule type" value="Transcribed_RNA"/>
</dbReference>
<sequence>MMGIDHLVFPISQFNSKHSMHCILTKMHDQSDQSQVLPWNHLRLTLMPYCYAIVKSLM</sequence>
<reference evidence="1" key="2">
    <citation type="journal article" date="2015" name="Data Brief">
        <title>Shoot transcriptome of the giant reed, Arundo donax.</title>
        <authorList>
            <person name="Barrero R.A."/>
            <person name="Guerrero F.D."/>
            <person name="Moolhuijzen P."/>
            <person name="Goolsby J.A."/>
            <person name="Tidwell J."/>
            <person name="Bellgard S.E."/>
            <person name="Bellgard M.I."/>
        </authorList>
    </citation>
    <scope>NUCLEOTIDE SEQUENCE</scope>
    <source>
        <tissue evidence="1">Shoot tissue taken approximately 20 cm above the soil surface</tissue>
    </source>
</reference>
<organism evidence="1">
    <name type="scientific">Arundo donax</name>
    <name type="common">Giant reed</name>
    <name type="synonym">Donax arundinaceus</name>
    <dbReference type="NCBI Taxonomy" id="35708"/>
    <lineage>
        <taxon>Eukaryota</taxon>
        <taxon>Viridiplantae</taxon>
        <taxon>Streptophyta</taxon>
        <taxon>Embryophyta</taxon>
        <taxon>Tracheophyta</taxon>
        <taxon>Spermatophyta</taxon>
        <taxon>Magnoliopsida</taxon>
        <taxon>Liliopsida</taxon>
        <taxon>Poales</taxon>
        <taxon>Poaceae</taxon>
        <taxon>PACMAD clade</taxon>
        <taxon>Arundinoideae</taxon>
        <taxon>Arundineae</taxon>
        <taxon>Arundo</taxon>
    </lineage>
</organism>
<protein>
    <submittedName>
        <fullName evidence="1">Uncharacterized protein</fullName>
    </submittedName>
</protein>
<dbReference type="AlphaFoldDB" id="A0A0A9BQ51"/>